<proteinExistence type="predicted"/>
<reference evidence="4" key="1">
    <citation type="submission" date="2012-12" db="EMBL/GenBank/DDBJ databases">
        <authorList>
            <person name="Hellsten U."/>
            <person name="Grimwood J."/>
            <person name="Chapman J.A."/>
            <person name="Shapiro H."/>
            <person name="Aerts A."/>
            <person name="Otillar R.P."/>
            <person name="Terry A.Y."/>
            <person name="Boore J.L."/>
            <person name="Simakov O."/>
            <person name="Marletaz F."/>
            <person name="Cho S.-J."/>
            <person name="Edsinger-Gonzales E."/>
            <person name="Havlak P."/>
            <person name="Kuo D.-H."/>
            <person name="Larsson T."/>
            <person name="Lv J."/>
            <person name="Arendt D."/>
            <person name="Savage R."/>
            <person name="Osoegawa K."/>
            <person name="de Jong P."/>
            <person name="Lindberg D.R."/>
            <person name="Seaver E.C."/>
            <person name="Weisblat D.A."/>
            <person name="Putnam N.H."/>
            <person name="Grigoriev I.V."/>
            <person name="Rokhsar D.S."/>
        </authorList>
    </citation>
    <scope>NUCLEOTIDE SEQUENCE</scope>
</reference>
<evidence type="ECO:0000259" key="1">
    <source>
        <dbReference type="PROSITE" id="PS50234"/>
    </source>
</evidence>
<dbReference type="GeneID" id="20196274"/>
<name>T1EI74_HELRO</name>
<evidence type="ECO:0000313" key="2">
    <source>
        <dbReference type="EMBL" id="ESO10219.1"/>
    </source>
</evidence>
<dbReference type="EnsemblMetazoa" id="HelroT135215">
    <property type="protein sequence ID" value="HelroP135215"/>
    <property type="gene ID" value="HelroG135215"/>
</dbReference>
<dbReference type="OrthoDB" id="6132182at2759"/>
<dbReference type="InterPro" id="IPR036465">
    <property type="entry name" value="vWFA_dom_sf"/>
</dbReference>
<dbReference type="PANTHER" id="PTHR24020:SF20">
    <property type="entry name" value="PH DOMAIN-CONTAINING PROTEIN"/>
    <property type="match status" value="1"/>
</dbReference>
<evidence type="ECO:0000313" key="4">
    <source>
        <dbReference type="Proteomes" id="UP000015101"/>
    </source>
</evidence>
<keyword evidence="4" id="KW-1185">Reference proteome</keyword>
<feature type="domain" description="VWFA" evidence="1">
    <location>
        <begin position="1"/>
        <end position="183"/>
    </location>
</feature>
<reference evidence="2 4" key="2">
    <citation type="journal article" date="2013" name="Nature">
        <title>Insights into bilaterian evolution from three spiralian genomes.</title>
        <authorList>
            <person name="Simakov O."/>
            <person name="Marletaz F."/>
            <person name="Cho S.J."/>
            <person name="Edsinger-Gonzales E."/>
            <person name="Havlak P."/>
            <person name="Hellsten U."/>
            <person name="Kuo D.H."/>
            <person name="Larsson T."/>
            <person name="Lv J."/>
            <person name="Arendt D."/>
            <person name="Savage R."/>
            <person name="Osoegawa K."/>
            <person name="de Jong P."/>
            <person name="Grimwood J."/>
            <person name="Chapman J.A."/>
            <person name="Shapiro H."/>
            <person name="Aerts A."/>
            <person name="Otillar R.P."/>
            <person name="Terry A.Y."/>
            <person name="Boore J.L."/>
            <person name="Grigoriev I.V."/>
            <person name="Lindberg D.R."/>
            <person name="Seaver E.C."/>
            <person name="Weisblat D.A."/>
            <person name="Putnam N.H."/>
            <person name="Rokhsar D.S."/>
        </authorList>
    </citation>
    <scope>NUCLEOTIDE SEQUENCE</scope>
</reference>
<dbReference type="KEGG" id="hro:HELRODRAFT_135215"/>
<gene>
    <name evidence="3" type="primary">20196274</name>
    <name evidence="2" type="ORF">HELRODRAFT_135215</name>
</gene>
<dbReference type="EMBL" id="KB095905">
    <property type="protein sequence ID" value="ESO10219.1"/>
    <property type="molecule type" value="Genomic_DNA"/>
</dbReference>
<dbReference type="Gene3D" id="3.40.50.410">
    <property type="entry name" value="von Willebrand factor, type A domain"/>
    <property type="match status" value="1"/>
</dbReference>
<dbReference type="eggNOG" id="KOG1217">
    <property type="taxonomic scope" value="Eukaryota"/>
</dbReference>
<dbReference type="InParanoid" id="T1EI74"/>
<dbReference type="CDD" id="cd01450">
    <property type="entry name" value="vWFA_subfamily_ECM"/>
    <property type="match status" value="1"/>
</dbReference>
<dbReference type="SUPFAM" id="SSF53300">
    <property type="entry name" value="vWA-like"/>
    <property type="match status" value="1"/>
</dbReference>
<reference evidence="3" key="3">
    <citation type="submission" date="2015-06" db="UniProtKB">
        <authorList>
            <consortium name="EnsemblMetazoa"/>
        </authorList>
    </citation>
    <scope>IDENTIFICATION</scope>
</reference>
<protein>
    <recommendedName>
        <fullName evidence="1">VWFA domain-containing protein</fullName>
    </recommendedName>
</protein>
<dbReference type="InterPro" id="IPR050525">
    <property type="entry name" value="ECM_Assembly_Org"/>
</dbReference>
<dbReference type="Proteomes" id="UP000015101">
    <property type="component" value="Unassembled WGS sequence"/>
</dbReference>
<sequence length="189" mass="20634">DIVIILDESTSIVSGSNGNQNWESIKNFAVQIADSFPISTDLTKIGILKFSTSANVNQKIDLNRYLTNSDLKSAILAFDLVGGETNIADALRNGRNMFSQSLGSRPDAPHIMILLTDGQANREAEKTIIEANMTKAANIIIYTIGVTSQIDENQLKNIATAPSDSHYFYVTEYSKLDSIITDLVAQSCK</sequence>
<evidence type="ECO:0000313" key="3">
    <source>
        <dbReference type="EnsemblMetazoa" id="HelroP135215"/>
    </source>
</evidence>
<dbReference type="HOGENOM" id="CLU_008905_4_0_1"/>
<dbReference type="InterPro" id="IPR002035">
    <property type="entry name" value="VWF_A"/>
</dbReference>
<dbReference type="Pfam" id="PF00092">
    <property type="entry name" value="VWA"/>
    <property type="match status" value="1"/>
</dbReference>
<dbReference type="EMBL" id="AMQM01002893">
    <property type="status" value="NOT_ANNOTATED_CDS"/>
    <property type="molecule type" value="Genomic_DNA"/>
</dbReference>
<dbReference type="STRING" id="6412.T1EI74"/>
<dbReference type="AlphaFoldDB" id="T1EI74"/>
<dbReference type="OMA" id="CILACKS"/>
<dbReference type="PANTHER" id="PTHR24020">
    <property type="entry name" value="COLLAGEN ALPHA"/>
    <property type="match status" value="1"/>
</dbReference>
<organism evidence="3 4">
    <name type="scientific">Helobdella robusta</name>
    <name type="common">Californian leech</name>
    <dbReference type="NCBI Taxonomy" id="6412"/>
    <lineage>
        <taxon>Eukaryota</taxon>
        <taxon>Metazoa</taxon>
        <taxon>Spiralia</taxon>
        <taxon>Lophotrochozoa</taxon>
        <taxon>Annelida</taxon>
        <taxon>Clitellata</taxon>
        <taxon>Hirudinea</taxon>
        <taxon>Rhynchobdellida</taxon>
        <taxon>Glossiphoniidae</taxon>
        <taxon>Helobdella</taxon>
    </lineage>
</organism>
<dbReference type="SMART" id="SM00327">
    <property type="entry name" value="VWA"/>
    <property type="match status" value="1"/>
</dbReference>
<dbReference type="CTD" id="20196274"/>
<dbReference type="RefSeq" id="XP_009012033.1">
    <property type="nucleotide sequence ID" value="XM_009013785.1"/>
</dbReference>
<accession>T1EI74</accession>
<dbReference type="PROSITE" id="PS50234">
    <property type="entry name" value="VWFA"/>
    <property type="match status" value="1"/>
</dbReference>